<protein>
    <submittedName>
        <fullName evidence="1">Uncharacterized protein</fullName>
    </submittedName>
</protein>
<accession>A0A1R4FIU3</accession>
<dbReference type="EMBL" id="FUHU01000024">
    <property type="protein sequence ID" value="SJM55682.1"/>
    <property type="molecule type" value="Genomic_DNA"/>
</dbReference>
<dbReference type="OrthoDB" id="5127044at2"/>
<gene>
    <name evidence="1" type="ORF">CZ674_04660</name>
</gene>
<dbReference type="RefSeq" id="WP_086991381.1">
    <property type="nucleotide sequence ID" value="NZ_FUHU01000024.1"/>
</dbReference>
<dbReference type="AlphaFoldDB" id="A0A1R4FIU3"/>
<evidence type="ECO:0000313" key="1">
    <source>
        <dbReference type="EMBL" id="SJM55682.1"/>
    </source>
</evidence>
<reference evidence="1 2" key="1">
    <citation type="submission" date="2017-02" db="EMBL/GenBank/DDBJ databases">
        <authorList>
            <person name="Peterson S.W."/>
        </authorList>
    </citation>
    <scope>NUCLEOTIDE SEQUENCE [LARGE SCALE GENOMIC DNA]</scope>
    <source>
        <strain evidence="1 2">LMG 22410</strain>
    </source>
</reference>
<keyword evidence="2" id="KW-1185">Reference proteome</keyword>
<organism evidence="1 2">
    <name type="scientific">Agrococcus casei LMG 22410</name>
    <dbReference type="NCBI Taxonomy" id="1255656"/>
    <lineage>
        <taxon>Bacteria</taxon>
        <taxon>Bacillati</taxon>
        <taxon>Actinomycetota</taxon>
        <taxon>Actinomycetes</taxon>
        <taxon>Micrococcales</taxon>
        <taxon>Microbacteriaceae</taxon>
        <taxon>Agrococcus</taxon>
    </lineage>
</organism>
<dbReference type="GeneID" id="303172492"/>
<proteinExistence type="predicted"/>
<dbReference type="Proteomes" id="UP000195787">
    <property type="component" value="Unassembled WGS sequence"/>
</dbReference>
<name>A0A1R4FIU3_9MICO</name>
<sequence>MNTTTLATTTSTSTHLATELTRRVAHLKAQAAHLNTGDIDASDHRLITLWSQTGELADEHNMCSMYDSIVREHGGITRERDYTVGIDVTITATISITHTVTAQNEDDAQNIAREETDISVIEDHITDIYNVDFPYEIDSWEPYEAEEA</sequence>
<evidence type="ECO:0000313" key="2">
    <source>
        <dbReference type="Proteomes" id="UP000195787"/>
    </source>
</evidence>